<evidence type="ECO:0000313" key="3">
    <source>
        <dbReference type="Proteomes" id="UP000475862"/>
    </source>
</evidence>
<dbReference type="SUPFAM" id="SSF53098">
    <property type="entry name" value="Ribonuclease H-like"/>
    <property type="match status" value="1"/>
</dbReference>
<dbReference type="OrthoDB" id="6630707at2759"/>
<organism evidence="2 3">
    <name type="scientific">Aphis glycines</name>
    <name type="common">Soybean aphid</name>
    <dbReference type="NCBI Taxonomy" id="307491"/>
    <lineage>
        <taxon>Eukaryota</taxon>
        <taxon>Metazoa</taxon>
        <taxon>Ecdysozoa</taxon>
        <taxon>Arthropoda</taxon>
        <taxon>Hexapoda</taxon>
        <taxon>Insecta</taxon>
        <taxon>Pterygota</taxon>
        <taxon>Neoptera</taxon>
        <taxon>Paraneoptera</taxon>
        <taxon>Hemiptera</taxon>
        <taxon>Sternorrhyncha</taxon>
        <taxon>Aphidomorpha</taxon>
        <taxon>Aphidoidea</taxon>
        <taxon>Aphididae</taxon>
        <taxon>Aphidini</taxon>
        <taxon>Aphis</taxon>
        <taxon>Aphis</taxon>
    </lineage>
</organism>
<evidence type="ECO:0000256" key="1">
    <source>
        <dbReference type="SAM" id="MobiDB-lite"/>
    </source>
</evidence>
<feature type="non-terminal residue" evidence="2">
    <location>
        <position position="225"/>
    </location>
</feature>
<evidence type="ECO:0000313" key="2">
    <source>
        <dbReference type="EMBL" id="KAE9542482.1"/>
    </source>
</evidence>
<name>A0A6G0U2G6_APHGL</name>
<dbReference type="InterPro" id="IPR012337">
    <property type="entry name" value="RNaseH-like_sf"/>
</dbReference>
<dbReference type="EMBL" id="VYZN01000010">
    <property type="protein sequence ID" value="KAE9542482.1"/>
    <property type="molecule type" value="Genomic_DNA"/>
</dbReference>
<comment type="caution">
    <text evidence="2">The sequence shown here is derived from an EMBL/GenBank/DDBJ whole genome shotgun (WGS) entry which is preliminary data.</text>
</comment>
<dbReference type="Proteomes" id="UP000475862">
    <property type="component" value="Unassembled WGS sequence"/>
</dbReference>
<proteinExistence type="predicted"/>
<reference evidence="2 3" key="1">
    <citation type="submission" date="2019-08" db="EMBL/GenBank/DDBJ databases">
        <title>The genome of the soybean aphid Biotype 1, its phylome, world population structure and adaptation to the North American continent.</title>
        <authorList>
            <person name="Giordano R."/>
            <person name="Donthu R.K."/>
            <person name="Hernandez A.G."/>
            <person name="Wright C.L."/>
            <person name="Zimin A.V."/>
        </authorList>
    </citation>
    <scope>NUCLEOTIDE SEQUENCE [LARGE SCALE GENOMIC DNA]</scope>
    <source>
        <tissue evidence="2">Whole aphids</tissue>
    </source>
</reference>
<feature type="region of interest" description="Disordered" evidence="1">
    <location>
        <begin position="191"/>
        <end position="225"/>
    </location>
</feature>
<protein>
    <submittedName>
        <fullName evidence="2">Uncharacterized protein</fullName>
    </submittedName>
</protein>
<sequence length="225" mass="25081">MFLQLPVKTRWGSFKNCLESLIKNKSTLQHLAVSDDMKYVFNWITSLESDSPKISVVPEALNEIKQNFITNVPISPLLEVEGRILLKKIDERYNMAIHPIHFAANLIDPKYQGKNLKDGCDINNEIDARTWCNGICTNTQLSKVPSAILSLPASSAATERSLSLATINHIHYYGVSEVKGVPGALVSEVATPNSKHAKKKADNKTPPQNNRDEEMEVVDDELLIN</sequence>
<keyword evidence="3" id="KW-1185">Reference proteome</keyword>
<dbReference type="AlphaFoldDB" id="A0A6G0U2G6"/>
<gene>
    <name evidence="2" type="ORF">AGLY_003343</name>
</gene>
<accession>A0A6G0U2G6</accession>
<feature type="compositionally biased region" description="Acidic residues" evidence="1">
    <location>
        <begin position="213"/>
        <end position="225"/>
    </location>
</feature>